<protein>
    <submittedName>
        <fullName evidence="3">Uncharacterized protein</fullName>
    </submittedName>
</protein>
<reference evidence="3 4" key="1">
    <citation type="submission" date="2020-02" db="EMBL/GenBank/DDBJ databases">
        <title>Draft Genome Sequence of Verrucosispora sp. Strain CWR15, Isolated from Gulf of Mexico Sponge.</title>
        <authorList>
            <person name="Kennedy S.J."/>
            <person name="Cella E."/>
            <person name="Azarian T."/>
            <person name="Baker B.J."/>
            <person name="Shaw L.N."/>
        </authorList>
    </citation>
    <scope>NUCLEOTIDE SEQUENCE [LARGE SCALE GENOMIC DNA]</scope>
    <source>
        <strain evidence="3 4">CWR15</strain>
    </source>
</reference>
<proteinExistence type="predicted"/>
<keyword evidence="2" id="KW-0812">Transmembrane</keyword>
<keyword evidence="2" id="KW-0472">Membrane</keyword>
<evidence type="ECO:0000313" key="3">
    <source>
        <dbReference type="EMBL" id="NGM12800.1"/>
    </source>
</evidence>
<keyword evidence="2" id="KW-1133">Transmembrane helix</keyword>
<name>A0A6M1L3Z0_9ACTN</name>
<keyword evidence="4" id="KW-1185">Reference proteome</keyword>
<feature type="region of interest" description="Disordered" evidence="1">
    <location>
        <begin position="62"/>
        <end position="82"/>
    </location>
</feature>
<evidence type="ECO:0000256" key="2">
    <source>
        <dbReference type="SAM" id="Phobius"/>
    </source>
</evidence>
<sequence length="198" mass="20641">MTDVRDALRRVWTTEPGAPAPDPLPAVRARLRRRRRVRATAAALASCAVVGLAVVMAATARHDEPSPSSVGPPASPVAPELRGLPPDLLPVDATNAVLRMARPEVVPAGTRSAYEGAGPVSRVVAVTDFEAPPGLPGTPREVTVPTSAEVLATDEPATSTAYLSAWAPDGRCWFLAVTAADAKTRWSTLDALIEANLG</sequence>
<gene>
    <name evidence="3" type="ORF">ENC19_09105</name>
</gene>
<evidence type="ECO:0000313" key="4">
    <source>
        <dbReference type="Proteomes" id="UP000478148"/>
    </source>
</evidence>
<dbReference type="AlphaFoldDB" id="A0A6M1L3Z0"/>
<dbReference type="EMBL" id="SAIY01000002">
    <property type="protein sequence ID" value="NGM12800.1"/>
    <property type="molecule type" value="Genomic_DNA"/>
</dbReference>
<organism evidence="3 4">
    <name type="scientific">Verrucosispora sioxanthis</name>
    <dbReference type="NCBI Taxonomy" id="2499994"/>
    <lineage>
        <taxon>Bacteria</taxon>
        <taxon>Bacillati</taxon>
        <taxon>Actinomycetota</taxon>
        <taxon>Actinomycetes</taxon>
        <taxon>Micromonosporales</taxon>
        <taxon>Micromonosporaceae</taxon>
        <taxon>Micromonospora</taxon>
    </lineage>
</organism>
<dbReference type="RefSeq" id="WP_164446689.1">
    <property type="nucleotide sequence ID" value="NZ_SAIY01000002.1"/>
</dbReference>
<comment type="caution">
    <text evidence="3">The sequence shown here is derived from an EMBL/GenBank/DDBJ whole genome shotgun (WGS) entry which is preliminary data.</text>
</comment>
<dbReference type="Proteomes" id="UP000478148">
    <property type="component" value="Unassembled WGS sequence"/>
</dbReference>
<evidence type="ECO:0000256" key="1">
    <source>
        <dbReference type="SAM" id="MobiDB-lite"/>
    </source>
</evidence>
<feature type="transmembrane region" description="Helical" evidence="2">
    <location>
        <begin position="39"/>
        <end position="60"/>
    </location>
</feature>
<accession>A0A6M1L3Z0</accession>